<dbReference type="Gene3D" id="1.20.144.10">
    <property type="entry name" value="Phosphatidic acid phosphatase type 2/haloperoxidase"/>
    <property type="match status" value="1"/>
</dbReference>
<comment type="similarity">
    <text evidence="2">Belongs to the PA-phosphatase related phosphoesterase family.</text>
</comment>
<feature type="domain" description="Phosphatidic acid phosphatase type 2/haloperoxidase" evidence="6">
    <location>
        <begin position="72"/>
        <end position="169"/>
    </location>
</feature>
<dbReference type="InterPro" id="IPR043216">
    <property type="entry name" value="PAP-like"/>
</dbReference>
<reference evidence="7 8" key="1">
    <citation type="submission" date="2014-03" db="EMBL/GenBank/DDBJ databases">
        <title>Genome sequence of Sphingobium yanoikuyae B1.</title>
        <authorList>
            <person name="Gan H.M."/>
            <person name="Gan H.Y."/>
            <person name="Savka M.A."/>
        </authorList>
    </citation>
    <scope>NUCLEOTIDE SEQUENCE [LARGE SCALE GENOMIC DNA]</scope>
    <source>
        <strain evidence="7 8">B1</strain>
    </source>
</reference>
<keyword evidence="3" id="KW-0812">Transmembrane</keyword>
<evidence type="ECO:0000313" key="8">
    <source>
        <dbReference type="Proteomes" id="UP000028534"/>
    </source>
</evidence>
<gene>
    <name evidence="7" type="ORF">CP98_05010</name>
</gene>
<dbReference type="GO" id="GO:0008195">
    <property type="term" value="F:phosphatidate phosphatase activity"/>
    <property type="evidence" value="ECO:0007669"/>
    <property type="project" value="TreeGrafter"/>
</dbReference>
<keyword evidence="5" id="KW-0472">Membrane</keyword>
<evidence type="ECO:0000256" key="1">
    <source>
        <dbReference type="ARBA" id="ARBA00004141"/>
    </source>
</evidence>
<evidence type="ECO:0000256" key="4">
    <source>
        <dbReference type="ARBA" id="ARBA00022989"/>
    </source>
</evidence>
<dbReference type="AlphaFoldDB" id="A0A084E4Y6"/>
<evidence type="ECO:0000256" key="3">
    <source>
        <dbReference type="ARBA" id="ARBA00022692"/>
    </source>
</evidence>
<dbReference type="SUPFAM" id="SSF48317">
    <property type="entry name" value="Acid phosphatase/Vanadium-dependent haloperoxidase"/>
    <property type="match status" value="1"/>
</dbReference>
<evidence type="ECO:0000313" key="7">
    <source>
        <dbReference type="EMBL" id="KEZ13028.1"/>
    </source>
</evidence>
<dbReference type="GO" id="GO:0006644">
    <property type="term" value="P:phospholipid metabolic process"/>
    <property type="evidence" value="ECO:0007669"/>
    <property type="project" value="InterPro"/>
</dbReference>
<accession>A0A084E4Y6</accession>
<dbReference type="Pfam" id="PF01569">
    <property type="entry name" value="PAP2"/>
    <property type="match status" value="1"/>
</dbReference>
<dbReference type="GO" id="GO:0046839">
    <property type="term" value="P:phospholipid dephosphorylation"/>
    <property type="evidence" value="ECO:0007669"/>
    <property type="project" value="TreeGrafter"/>
</dbReference>
<organism evidence="7 8">
    <name type="scientific">Sphingobium yanoikuyae</name>
    <name type="common">Sphingomonas yanoikuyae</name>
    <dbReference type="NCBI Taxonomy" id="13690"/>
    <lineage>
        <taxon>Bacteria</taxon>
        <taxon>Pseudomonadati</taxon>
        <taxon>Pseudomonadota</taxon>
        <taxon>Alphaproteobacteria</taxon>
        <taxon>Sphingomonadales</taxon>
        <taxon>Sphingomonadaceae</taxon>
        <taxon>Sphingobium</taxon>
    </lineage>
</organism>
<sequence>MTPSCRHGHPAWQGIFMRLFIVIAVFCCVLLTPRFAQASDRTWRDTSNIGRDALVIAALGTPLVQEDWQGALQASGSVGAATLVSLGLKDIFPETRPDGSDRRSFPSTHTATSFAAAATLQNRYGWKVGLPAHLVATIVGISRVQGTKHHWYDVAAGALLGEASGLLLTTRRNNNIRMLPWSDGQGGGIAMALRF</sequence>
<evidence type="ECO:0000259" key="6">
    <source>
        <dbReference type="SMART" id="SM00014"/>
    </source>
</evidence>
<dbReference type="EMBL" id="JGVR01000059">
    <property type="protein sequence ID" value="KEZ13028.1"/>
    <property type="molecule type" value="Genomic_DNA"/>
</dbReference>
<dbReference type="GO" id="GO:0016020">
    <property type="term" value="C:membrane"/>
    <property type="evidence" value="ECO:0007669"/>
    <property type="project" value="UniProtKB-SubCell"/>
</dbReference>
<keyword evidence="4" id="KW-1133">Transmembrane helix</keyword>
<comment type="subcellular location">
    <subcellularLocation>
        <location evidence="1">Membrane</location>
        <topology evidence="1">Multi-pass membrane protein</topology>
    </subcellularLocation>
</comment>
<comment type="caution">
    <text evidence="7">The sequence shown here is derived from an EMBL/GenBank/DDBJ whole genome shotgun (WGS) entry which is preliminary data.</text>
</comment>
<dbReference type="eggNOG" id="COG0671">
    <property type="taxonomic scope" value="Bacteria"/>
</dbReference>
<dbReference type="InterPro" id="IPR036938">
    <property type="entry name" value="PAP2/HPO_sf"/>
</dbReference>
<name>A0A084E4Y6_SPHYA</name>
<evidence type="ECO:0000256" key="5">
    <source>
        <dbReference type="ARBA" id="ARBA00023136"/>
    </source>
</evidence>
<dbReference type="STRING" id="13690.AX777_13770"/>
<protein>
    <submittedName>
        <fullName evidence="7">PAP2 superfamily protein</fullName>
    </submittedName>
</protein>
<dbReference type="PATRIC" id="fig|13690.10.peg.5178"/>
<dbReference type="PANTHER" id="PTHR10165">
    <property type="entry name" value="LIPID PHOSPHATE PHOSPHATASE"/>
    <property type="match status" value="1"/>
</dbReference>
<dbReference type="InterPro" id="IPR000326">
    <property type="entry name" value="PAP2/HPO"/>
</dbReference>
<dbReference type="PANTHER" id="PTHR10165:SF35">
    <property type="entry name" value="RE23632P"/>
    <property type="match status" value="1"/>
</dbReference>
<dbReference type="Proteomes" id="UP000028534">
    <property type="component" value="Unassembled WGS sequence"/>
</dbReference>
<proteinExistence type="inferred from homology"/>
<evidence type="ECO:0000256" key="2">
    <source>
        <dbReference type="ARBA" id="ARBA00008816"/>
    </source>
</evidence>
<dbReference type="SMART" id="SM00014">
    <property type="entry name" value="acidPPc"/>
    <property type="match status" value="1"/>
</dbReference>